<dbReference type="GeneID" id="25918655"/>
<dbReference type="Proteomes" id="UP000054560">
    <property type="component" value="Unassembled WGS sequence"/>
</dbReference>
<evidence type="ECO:0000313" key="1">
    <source>
        <dbReference type="EMBL" id="KNC69340.1"/>
    </source>
</evidence>
<evidence type="ECO:0000313" key="2">
    <source>
        <dbReference type="Proteomes" id="UP000054560"/>
    </source>
</evidence>
<name>A0A0L0EY45_9EUKA</name>
<protein>
    <submittedName>
        <fullName evidence="1">Uncharacterized protein</fullName>
    </submittedName>
</protein>
<keyword evidence="2" id="KW-1185">Reference proteome</keyword>
<proteinExistence type="predicted"/>
<feature type="non-terminal residue" evidence="1">
    <location>
        <position position="1"/>
    </location>
</feature>
<accession>A0A0L0EY45</accession>
<gene>
    <name evidence="1" type="ORF">SARC_18151</name>
</gene>
<organism evidence="1 2">
    <name type="scientific">Sphaeroforma arctica JP610</name>
    <dbReference type="NCBI Taxonomy" id="667725"/>
    <lineage>
        <taxon>Eukaryota</taxon>
        <taxon>Ichthyosporea</taxon>
        <taxon>Ichthyophonida</taxon>
        <taxon>Sphaeroforma</taxon>
    </lineage>
</organism>
<dbReference type="EMBL" id="KQ255722">
    <property type="protein sequence ID" value="KNC69340.1"/>
    <property type="molecule type" value="Genomic_DNA"/>
</dbReference>
<dbReference type="RefSeq" id="XP_014143242.1">
    <property type="nucleotide sequence ID" value="XM_014287767.1"/>
</dbReference>
<dbReference type="AlphaFoldDB" id="A0A0L0EY45"/>
<sequence length="58" mass="6709">KQAHFKVDLLLGSLLEYMCEHLAAGQLGMARQLSHFIGGRYRFKNRLRHIRRERATGG</sequence>
<reference evidence="1 2" key="1">
    <citation type="submission" date="2011-02" db="EMBL/GenBank/DDBJ databases">
        <title>The Genome Sequence of Sphaeroforma arctica JP610.</title>
        <authorList>
            <consortium name="The Broad Institute Genome Sequencing Platform"/>
            <person name="Russ C."/>
            <person name="Cuomo C."/>
            <person name="Young S.K."/>
            <person name="Zeng Q."/>
            <person name="Gargeya S."/>
            <person name="Alvarado L."/>
            <person name="Berlin A."/>
            <person name="Chapman S.B."/>
            <person name="Chen Z."/>
            <person name="Freedman E."/>
            <person name="Gellesch M."/>
            <person name="Goldberg J."/>
            <person name="Griggs A."/>
            <person name="Gujja S."/>
            <person name="Heilman E."/>
            <person name="Heiman D."/>
            <person name="Howarth C."/>
            <person name="Mehta T."/>
            <person name="Neiman D."/>
            <person name="Pearson M."/>
            <person name="Roberts A."/>
            <person name="Saif S."/>
            <person name="Shea T."/>
            <person name="Shenoy N."/>
            <person name="Sisk P."/>
            <person name="Stolte C."/>
            <person name="Sykes S."/>
            <person name="White J."/>
            <person name="Yandava C."/>
            <person name="Burger G."/>
            <person name="Gray M.W."/>
            <person name="Holland P.W.H."/>
            <person name="King N."/>
            <person name="Lang F.B.F."/>
            <person name="Roger A.J."/>
            <person name="Ruiz-Trillo I."/>
            <person name="Haas B."/>
            <person name="Nusbaum C."/>
            <person name="Birren B."/>
        </authorList>
    </citation>
    <scope>NUCLEOTIDE SEQUENCE [LARGE SCALE GENOMIC DNA]</scope>
    <source>
        <strain evidence="1 2">JP610</strain>
    </source>
</reference>